<gene>
    <name evidence="1" type="ORF">IQ241_18195</name>
</gene>
<dbReference type="Proteomes" id="UP000636505">
    <property type="component" value="Unassembled WGS sequence"/>
</dbReference>
<sequence length="247" mass="26430">MKRILVGLAIVSAAIGGSVAYYWNRATALPDWYTEAPGETRFALAPLAQVPTETSQTEQIDETVTVESILNQNLTADPVAEGRVPLEVTLSEADLNQVMATAIAQEPQAGRLLASAKGVQTTIEGDRIQSGAVMNLSEIPASALPREGQQALTQLTERFPRLSNRDIYVGIEGSPQLKGDRLSLGDDAVIRIGRMSLAVDDIAYQLGISQAELERQLSALLTQQGLTPERVQIVDGQLVISGTVPAQ</sequence>
<protein>
    <submittedName>
        <fullName evidence="1">Uncharacterized protein</fullName>
    </submittedName>
</protein>
<keyword evidence="2" id="KW-1185">Reference proteome</keyword>
<dbReference type="AlphaFoldDB" id="A0A8J7DMR0"/>
<evidence type="ECO:0000313" key="1">
    <source>
        <dbReference type="EMBL" id="MBE9079206.1"/>
    </source>
</evidence>
<proteinExistence type="predicted"/>
<comment type="caution">
    <text evidence="1">The sequence shown here is derived from an EMBL/GenBank/DDBJ whole genome shotgun (WGS) entry which is preliminary data.</text>
</comment>
<name>A0A8J7DMR0_9CYAN</name>
<dbReference type="EMBL" id="JADEXG010000049">
    <property type="protein sequence ID" value="MBE9079206.1"/>
    <property type="molecule type" value="Genomic_DNA"/>
</dbReference>
<accession>A0A8J7DMR0</accession>
<reference evidence="1" key="1">
    <citation type="submission" date="2020-10" db="EMBL/GenBank/DDBJ databases">
        <authorList>
            <person name="Castelo-Branco R."/>
            <person name="Eusebio N."/>
            <person name="Adriana R."/>
            <person name="Vieira A."/>
            <person name="Brugerolle De Fraissinette N."/>
            <person name="Rezende De Castro R."/>
            <person name="Schneider M.P."/>
            <person name="Vasconcelos V."/>
            <person name="Leao P.N."/>
        </authorList>
    </citation>
    <scope>NUCLEOTIDE SEQUENCE</scope>
    <source>
        <strain evidence="1">LEGE 07310</strain>
    </source>
</reference>
<dbReference type="RefSeq" id="WP_193909923.1">
    <property type="nucleotide sequence ID" value="NZ_JADEXG010000049.1"/>
</dbReference>
<evidence type="ECO:0000313" key="2">
    <source>
        <dbReference type="Proteomes" id="UP000636505"/>
    </source>
</evidence>
<organism evidence="1 2">
    <name type="scientific">Vasconcelosia minhoensis LEGE 07310</name>
    <dbReference type="NCBI Taxonomy" id="915328"/>
    <lineage>
        <taxon>Bacteria</taxon>
        <taxon>Bacillati</taxon>
        <taxon>Cyanobacteriota</taxon>
        <taxon>Cyanophyceae</taxon>
        <taxon>Nodosilineales</taxon>
        <taxon>Cymatolegaceae</taxon>
        <taxon>Vasconcelosia</taxon>
        <taxon>Vasconcelosia minhoensis</taxon>
    </lineage>
</organism>